<dbReference type="EMBL" id="JARBHB010000014">
    <property type="protein sequence ID" value="KAJ8869222.1"/>
    <property type="molecule type" value="Genomic_DNA"/>
</dbReference>
<comment type="caution">
    <text evidence="2">The sequence shown here is derived from an EMBL/GenBank/DDBJ whole genome shotgun (WGS) entry which is preliminary data.</text>
</comment>
<evidence type="ECO:0000313" key="2">
    <source>
        <dbReference type="EMBL" id="KAJ8869222.1"/>
    </source>
</evidence>
<reference evidence="2 3" key="1">
    <citation type="submission" date="2023-02" db="EMBL/GenBank/DDBJ databases">
        <title>LHISI_Scaffold_Assembly.</title>
        <authorList>
            <person name="Stuart O.P."/>
            <person name="Cleave R."/>
            <person name="Magrath M.J.L."/>
            <person name="Mikheyev A.S."/>
        </authorList>
    </citation>
    <scope>NUCLEOTIDE SEQUENCE [LARGE SCALE GENOMIC DNA]</scope>
    <source>
        <strain evidence="2">Daus_M_001</strain>
        <tissue evidence="2">Leg muscle</tissue>
    </source>
</reference>
<evidence type="ECO:0000313" key="3">
    <source>
        <dbReference type="Proteomes" id="UP001159363"/>
    </source>
</evidence>
<evidence type="ECO:0000256" key="1">
    <source>
        <dbReference type="SAM" id="MobiDB-lite"/>
    </source>
</evidence>
<feature type="compositionally biased region" description="Basic and acidic residues" evidence="1">
    <location>
        <begin position="1"/>
        <end position="12"/>
    </location>
</feature>
<accession>A0ABQ9GAN5</accession>
<sequence length="315" mass="33950">MQGRGETGDPRENPLTSGIVRGHNSHMRKSRSGPTGDRARFALVGGEQANHSATVAPLADCGKAFLGLCWLKTRRISGRLAGAVSGPQRPPAVISGALGLPGGVCLQALKTSFHFSQYTTGTAGGSYQALGSAARPGFHERTIYLIRDSLRLLGIHGTLPPAPRGVYTNRRQGLGGQLRGCLLHPYKLPYIHVDFKEEISTPRLRTHLRCGSNSISACGLRTRFRLGEEWANIQGRDNRFAPPAPIGHASKIAGVSTLQKIFSLREERYERQCLGGTSWKQIFGNASEKLGVTVNEACQVGGKTTYSPRQRGRGG</sequence>
<name>A0ABQ9GAN5_9NEOP</name>
<keyword evidence="3" id="KW-1185">Reference proteome</keyword>
<protein>
    <submittedName>
        <fullName evidence="2">Uncharacterized protein</fullName>
    </submittedName>
</protein>
<gene>
    <name evidence="2" type="ORF">PR048_030794</name>
</gene>
<dbReference type="Proteomes" id="UP001159363">
    <property type="component" value="Chromosome 13"/>
</dbReference>
<proteinExistence type="predicted"/>
<feature type="region of interest" description="Disordered" evidence="1">
    <location>
        <begin position="1"/>
        <end position="38"/>
    </location>
</feature>
<organism evidence="2 3">
    <name type="scientific">Dryococelus australis</name>
    <dbReference type="NCBI Taxonomy" id="614101"/>
    <lineage>
        <taxon>Eukaryota</taxon>
        <taxon>Metazoa</taxon>
        <taxon>Ecdysozoa</taxon>
        <taxon>Arthropoda</taxon>
        <taxon>Hexapoda</taxon>
        <taxon>Insecta</taxon>
        <taxon>Pterygota</taxon>
        <taxon>Neoptera</taxon>
        <taxon>Polyneoptera</taxon>
        <taxon>Phasmatodea</taxon>
        <taxon>Verophasmatodea</taxon>
        <taxon>Anareolatae</taxon>
        <taxon>Phasmatidae</taxon>
        <taxon>Eurycanthinae</taxon>
        <taxon>Dryococelus</taxon>
    </lineage>
</organism>